<evidence type="ECO:0000313" key="2">
    <source>
        <dbReference type="EMBL" id="AQP46268.1"/>
    </source>
</evidence>
<evidence type="ECO:0000259" key="1">
    <source>
        <dbReference type="PROSITE" id="PS50943"/>
    </source>
</evidence>
<protein>
    <recommendedName>
        <fullName evidence="1">HTH cro/C1-type domain-containing protein</fullName>
    </recommendedName>
</protein>
<dbReference type="Gene3D" id="1.10.260.40">
    <property type="entry name" value="lambda repressor-like DNA-binding domains"/>
    <property type="match status" value="1"/>
</dbReference>
<dbReference type="CDD" id="cd00093">
    <property type="entry name" value="HTH_XRE"/>
    <property type="match status" value="1"/>
</dbReference>
<name>A0A1Q2CJF6_9ACTN</name>
<organism evidence="2 3">
    <name type="scientific">Tessaracoccus aquimaris</name>
    <dbReference type="NCBI Taxonomy" id="1332264"/>
    <lineage>
        <taxon>Bacteria</taxon>
        <taxon>Bacillati</taxon>
        <taxon>Actinomycetota</taxon>
        <taxon>Actinomycetes</taxon>
        <taxon>Propionibacteriales</taxon>
        <taxon>Propionibacteriaceae</taxon>
        <taxon>Tessaracoccus</taxon>
    </lineage>
</organism>
<gene>
    <name evidence="2" type="ORF">BW730_00435</name>
</gene>
<dbReference type="Proteomes" id="UP000188145">
    <property type="component" value="Chromosome"/>
</dbReference>
<dbReference type="AlphaFoldDB" id="A0A1Q2CJF6"/>
<dbReference type="InterPro" id="IPR001387">
    <property type="entry name" value="Cro/C1-type_HTH"/>
</dbReference>
<keyword evidence="3" id="KW-1185">Reference proteome</keyword>
<dbReference type="OrthoDB" id="6637137at2"/>
<reference evidence="3" key="1">
    <citation type="submission" date="2017-02" db="EMBL/GenBank/DDBJ databases">
        <title>Tessaracoccus aquaemaris sp. nov., isolated from the intestine of a Korean rockfish, Sebastes schlegelii, in a marine aquaculture pond.</title>
        <authorList>
            <person name="Tak E.J."/>
            <person name="Bae J.-W."/>
        </authorList>
    </citation>
    <scope>NUCLEOTIDE SEQUENCE [LARGE SCALE GENOMIC DNA]</scope>
    <source>
        <strain evidence="3">NSG39</strain>
    </source>
</reference>
<dbReference type="Pfam" id="PF01381">
    <property type="entry name" value="HTH_3"/>
    <property type="match status" value="1"/>
</dbReference>
<feature type="domain" description="HTH cro/C1-type" evidence="1">
    <location>
        <begin position="22"/>
        <end position="76"/>
    </location>
</feature>
<dbReference type="STRING" id="1332264.BW730_00435"/>
<dbReference type="EMBL" id="CP019606">
    <property type="protein sequence ID" value="AQP46268.1"/>
    <property type="molecule type" value="Genomic_DNA"/>
</dbReference>
<dbReference type="SMART" id="SM00530">
    <property type="entry name" value="HTH_XRE"/>
    <property type="match status" value="1"/>
</dbReference>
<dbReference type="RefSeq" id="WP_077684585.1">
    <property type="nucleotide sequence ID" value="NZ_CP019606.1"/>
</dbReference>
<evidence type="ECO:0000313" key="3">
    <source>
        <dbReference type="Proteomes" id="UP000188145"/>
    </source>
</evidence>
<dbReference type="SUPFAM" id="SSF47413">
    <property type="entry name" value="lambda repressor-like DNA-binding domains"/>
    <property type="match status" value="1"/>
</dbReference>
<dbReference type="InterPro" id="IPR010982">
    <property type="entry name" value="Lambda_DNA-bd_dom_sf"/>
</dbReference>
<sequence length="101" mass="11411">MDRYAVADPMAERALSRVGESVAAWRKLHKLTQEELARRAGISRPVVTRLERGDEGVGIGALMRVLAVLRVDDDVLEALDPMSTRFGRELADRTRVQRVRR</sequence>
<dbReference type="GO" id="GO:0003677">
    <property type="term" value="F:DNA binding"/>
    <property type="evidence" value="ECO:0007669"/>
    <property type="project" value="InterPro"/>
</dbReference>
<proteinExistence type="predicted"/>
<dbReference type="PROSITE" id="PS50943">
    <property type="entry name" value="HTH_CROC1"/>
    <property type="match status" value="1"/>
</dbReference>
<dbReference type="KEGG" id="tes:BW730_00435"/>
<accession>A0A1Q2CJF6</accession>